<comment type="caution">
    <text evidence="1">The sequence shown here is derived from an EMBL/GenBank/DDBJ whole genome shotgun (WGS) entry which is preliminary data.</text>
</comment>
<reference evidence="1 2" key="1">
    <citation type="journal article" date="2016" name="Sci. Rep.">
        <title>Draft genome sequencing and secretome analysis of fungal phytopathogen Ascochyta rabiei provides insight into the necrotrophic effector repertoire.</title>
        <authorList>
            <person name="Verma S."/>
            <person name="Gazara R.K."/>
            <person name="Nizam S."/>
            <person name="Parween S."/>
            <person name="Chattopadhyay D."/>
            <person name="Verma P.K."/>
        </authorList>
    </citation>
    <scope>NUCLEOTIDE SEQUENCE [LARGE SCALE GENOMIC DNA]</scope>
    <source>
        <strain evidence="1 2">ArDII</strain>
    </source>
</reference>
<dbReference type="AlphaFoldDB" id="A0A163AI46"/>
<dbReference type="Proteomes" id="UP000076837">
    <property type="component" value="Unassembled WGS sequence"/>
</dbReference>
<accession>A0A163AI46</accession>
<evidence type="ECO:0000313" key="2">
    <source>
        <dbReference type="Proteomes" id="UP000076837"/>
    </source>
</evidence>
<protein>
    <submittedName>
        <fullName evidence="1">Uncharacterized protein</fullName>
    </submittedName>
</protein>
<organism evidence="1 2">
    <name type="scientific">Didymella rabiei</name>
    <name type="common">Chickpea ascochyta blight fungus</name>
    <name type="synonym">Mycosphaerella rabiei</name>
    <dbReference type="NCBI Taxonomy" id="5454"/>
    <lineage>
        <taxon>Eukaryota</taxon>
        <taxon>Fungi</taxon>
        <taxon>Dikarya</taxon>
        <taxon>Ascomycota</taxon>
        <taxon>Pezizomycotina</taxon>
        <taxon>Dothideomycetes</taxon>
        <taxon>Pleosporomycetidae</taxon>
        <taxon>Pleosporales</taxon>
        <taxon>Pleosporineae</taxon>
        <taxon>Didymellaceae</taxon>
        <taxon>Ascochyta</taxon>
    </lineage>
</organism>
<dbReference type="OrthoDB" id="2951834at2759"/>
<proteinExistence type="predicted"/>
<gene>
    <name evidence="1" type="ORF">ST47_g7671</name>
</gene>
<evidence type="ECO:0000313" key="1">
    <source>
        <dbReference type="EMBL" id="KZM21205.1"/>
    </source>
</evidence>
<keyword evidence="2" id="KW-1185">Reference proteome</keyword>
<name>A0A163AI46_DIDRA</name>
<dbReference type="EMBL" id="JYNV01000253">
    <property type="protein sequence ID" value="KZM21205.1"/>
    <property type="molecule type" value="Genomic_DNA"/>
</dbReference>
<dbReference type="STRING" id="5454.A0A163AI46"/>
<sequence length="214" mass="24217">MATSCPVAPLLCLPIELRYAIYDQLCLSSPLSYPYPSPSPITSIDTRGPPTSLLLTNRMLFEELSTYYFSRCTFRFVAQSFTTHFSPISPGSLLVLRKARRIELLLLPGTMKASATDPSTASITVKQMSAHWLEEHVRLLRDEAKELEVMVVSMRRVSWNHEWSVKCEMEALLRPLEVLRETGVEFRVGEVLGPGMVEVEMREELGGVLERLNL</sequence>